<protein>
    <submittedName>
        <fullName evidence="2">Uncharacterized protein</fullName>
    </submittedName>
</protein>
<evidence type="ECO:0000313" key="5">
    <source>
        <dbReference type="Proteomes" id="UP000318205"/>
    </source>
</evidence>
<proteinExistence type="predicted"/>
<organism evidence="2 5">
    <name type="scientific">Eastern grey kangaroopox virus</name>
    <dbReference type="NCBI Taxonomy" id="2042482"/>
    <lineage>
        <taxon>Viruses</taxon>
        <taxon>Varidnaviria</taxon>
        <taxon>Bamfordvirae</taxon>
        <taxon>Nucleocytoviricota</taxon>
        <taxon>Pokkesviricetes</taxon>
        <taxon>Chitovirales</taxon>
        <taxon>Poxviridae</taxon>
        <taxon>Chordopoxvirinae</taxon>
        <taxon>Macropopoxvirus</taxon>
        <taxon>Macropopoxvirus mgiganteuspox</taxon>
        <taxon>Eastern kangaroopox virus</taxon>
    </lineage>
</organism>
<reference evidence="2 5" key="2">
    <citation type="journal article" date="2017" name="Virus Res.">
        <title>Complete genomic characterisation of two novel poxviruses (WKPV and EKPV) from western and eastern grey kangaroos.</title>
        <authorList>
            <person name="Bennett M."/>
            <person name="Tu S.L."/>
            <person name="Upton C."/>
            <person name="McArtor C."/>
            <person name="Gillett A."/>
            <person name="Laird T."/>
            <person name="O'Dea M."/>
        </authorList>
    </citation>
    <scope>NUCLEOTIDE SEQUENCE [LARGE SCALE GENOMIC DNA]</scope>
    <source>
        <strain evidence="2">Sunshine Coast</strain>
    </source>
</reference>
<reference evidence="3" key="3">
    <citation type="submission" date="2018-08" db="EMBL/GenBank/DDBJ databases">
        <authorList>
            <person name="Ferrada E.E."/>
            <person name="Latorre B.A."/>
        </authorList>
    </citation>
    <scope>NUCLEOTIDE SEQUENCE</scope>
    <source>
        <strain evidence="3">NSW</strain>
    </source>
</reference>
<evidence type="ECO:0000256" key="1">
    <source>
        <dbReference type="SAM" id="Phobius"/>
    </source>
</evidence>
<evidence type="ECO:0000313" key="4">
    <source>
        <dbReference type="Proteomes" id="UP000318014"/>
    </source>
</evidence>
<evidence type="ECO:0000313" key="3">
    <source>
        <dbReference type="EMBL" id="AXK50160.1"/>
    </source>
</evidence>
<dbReference type="EMBL" id="MF661791">
    <property type="protein sequence ID" value="AXK50160.1"/>
    <property type="molecule type" value="Genomic_DNA"/>
</dbReference>
<accession>A0A2C9DSX8</accession>
<sequence length="107" mass="11944">MVNTTVNTTVITEPMSSTSLAPASEYSTSMYPTSVYPTSPEPFDPDTLIAVGYGLLALATIISAIIFLIVLCRAARRDLDEEMEVRGDERTMTERERNRFMFLAAHY</sequence>
<keyword evidence="1" id="KW-0472">Membrane</keyword>
<gene>
    <name evidence="3" type="ORF">EKPV-NSW-ORF026</name>
</gene>
<dbReference type="Proteomes" id="UP000318205">
    <property type="component" value="Segment"/>
</dbReference>
<keyword evidence="1" id="KW-0812">Transmembrane</keyword>
<evidence type="ECO:0000313" key="2">
    <source>
        <dbReference type="EMBL" id="ATI21111.1"/>
    </source>
</evidence>
<name>A0A2C9DSX8_9POXV</name>
<dbReference type="EMBL" id="MF467281">
    <property type="protein sequence ID" value="ATI21111.1"/>
    <property type="molecule type" value="Genomic_DNA"/>
</dbReference>
<dbReference type="Proteomes" id="UP000318014">
    <property type="component" value="Genome"/>
</dbReference>
<keyword evidence="5" id="KW-1185">Reference proteome</keyword>
<feature type="transmembrane region" description="Helical" evidence="1">
    <location>
        <begin position="48"/>
        <end position="71"/>
    </location>
</feature>
<reference evidence="3 4" key="1">
    <citation type="journal article" date="2017" name="Sci. Rep.">
        <title>Molecular and microscopic characterization of a novel Eastern grey kangaroopox virus genome directly from a clinical sample.</title>
        <authorList>
            <person name="Sarker S."/>
            <person name="Roberts H.K."/>
            <person name="Tidd N."/>
            <person name="Ault S."/>
            <person name="Ladmore G."/>
            <person name="Peters A."/>
            <person name="Forwood J.K."/>
            <person name="Helbig K."/>
            <person name="Raidal S.R."/>
        </authorList>
    </citation>
    <scope>NUCLEOTIDE SEQUENCE [LARGE SCALE GENOMIC DNA]</scope>
    <source>
        <strain evidence="3 4">NSW</strain>
    </source>
</reference>
<keyword evidence="1" id="KW-1133">Transmembrane helix</keyword>